<name>R0LQG0_ANAPL</name>
<proteinExistence type="predicted"/>
<evidence type="ECO:0000313" key="2">
    <source>
        <dbReference type="EMBL" id="EOB03970.1"/>
    </source>
</evidence>
<reference evidence="3" key="1">
    <citation type="journal article" date="2013" name="Nat. Genet.">
        <title>The duck genome and transcriptome provide insight into an avian influenza virus reservoir species.</title>
        <authorList>
            <person name="Huang Y."/>
            <person name="Li Y."/>
            <person name="Burt D.W."/>
            <person name="Chen H."/>
            <person name="Zhang Y."/>
            <person name="Qian W."/>
            <person name="Kim H."/>
            <person name="Gan S."/>
            <person name="Zhao Y."/>
            <person name="Li J."/>
            <person name="Yi K."/>
            <person name="Feng H."/>
            <person name="Zhu P."/>
            <person name="Li B."/>
            <person name="Liu Q."/>
            <person name="Fairley S."/>
            <person name="Magor K.E."/>
            <person name="Du Z."/>
            <person name="Hu X."/>
            <person name="Goodman L."/>
            <person name="Tafer H."/>
            <person name="Vignal A."/>
            <person name="Lee T."/>
            <person name="Kim K.W."/>
            <person name="Sheng Z."/>
            <person name="An Y."/>
            <person name="Searle S."/>
            <person name="Herrero J."/>
            <person name="Groenen M.A."/>
            <person name="Crooijmans R.P."/>
            <person name="Faraut T."/>
            <person name="Cai Q."/>
            <person name="Webster R.G."/>
            <person name="Aldridge J.R."/>
            <person name="Warren W.C."/>
            <person name="Bartschat S."/>
            <person name="Kehr S."/>
            <person name="Marz M."/>
            <person name="Stadler P.F."/>
            <person name="Smith J."/>
            <person name="Kraus R.H."/>
            <person name="Zhao Y."/>
            <person name="Ren L."/>
            <person name="Fei J."/>
            <person name="Morisson M."/>
            <person name="Kaiser P."/>
            <person name="Griffin D.K."/>
            <person name="Rao M."/>
            <person name="Pitel F."/>
            <person name="Wang J."/>
            <person name="Li N."/>
        </authorList>
    </citation>
    <scope>NUCLEOTIDE SEQUENCE [LARGE SCALE GENOMIC DNA]</scope>
</reference>
<evidence type="ECO:0000256" key="1">
    <source>
        <dbReference type="SAM" id="MobiDB-lite"/>
    </source>
</evidence>
<protein>
    <submittedName>
        <fullName evidence="2">Uncharacterized protein</fullName>
    </submittedName>
</protein>
<organism evidence="2 3">
    <name type="scientific">Anas platyrhynchos</name>
    <name type="common">Mallard</name>
    <name type="synonym">Anas boschas</name>
    <dbReference type="NCBI Taxonomy" id="8839"/>
    <lineage>
        <taxon>Eukaryota</taxon>
        <taxon>Metazoa</taxon>
        <taxon>Chordata</taxon>
        <taxon>Craniata</taxon>
        <taxon>Vertebrata</taxon>
        <taxon>Euteleostomi</taxon>
        <taxon>Archelosauria</taxon>
        <taxon>Archosauria</taxon>
        <taxon>Dinosauria</taxon>
        <taxon>Saurischia</taxon>
        <taxon>Theropoda</taxon>
        <taxon>Coelurosauria</taxon>
        <taxon>Aves</taxon>
        <taxon>Neognathae</taxon>
        <taxon>Galloanserae</taxon>
        <taxon>Anseriformes</taxon>
        <taxon>Anatidae</taxon>
        <taxon>Anatinae</taxon>
        <taxon>Anas</taxon>
    </lineage>
</organism>
<evidence type="ECO:0000313" key="3">
    <source>
        <dbReference type="Proteomes" id="UP000296049"/>
    </source>
</evidence>
<dbReference type="Proteomes" id="UP000296049">
    <property type="component" value="Unassembled WGS sequence"/>
</dbReference>
<dbReference type="EMBL" id="KB742818">
    <property type="protein sequence ID" value="EOB03970.1"/>
    <property type="molecule type" value="Genomic_DNA"/>
</dbReference>
<feature type="region of interest" description="Disordered" evidence="1">
    <location>
        <begin position="163"/>
        <end position="202"/>
    </location>
</feature>
<sequence>MGKCLLLKIKGVKCKQLNYTSSSPSIRAFLQLHSRHTEAQRKMQAHSELYSLFGVKPVMPWPIESDPEETVLKRVVISRGYPSCFQKPVFITVSGEPSHHSIPQINTPGLQVHSNQWTFQTAAVGTHLYSSPPHYCLSTWTTVTLQTSVLPQPQQVNLNHSSLLNPHTKYQGGALAPRKGRRGKGTAGSQSPASDSAPRPTCCWLDGEGQHPAICTQRPSFPVQTENLQHPTGLSNACSEEANCCLEVSSNGPQHRAICAAEPPAQHISVTFLLPPHLATGSPSGDIWPPLLQVLLPWAKRSRAAGASLPNMVSGHPVLTQPRPASTLVLPAPRSDLSPVSPKTCTETDKSTETYKETDKSTYKCPYLSAWQEAGLEVVASTVSALELLLQDLVDVAHSKDSSPRVHFTGSPARTESALQQCSKGNLGPGGDGDAASNCGIMLLTTGCSECLGKAECSGLAMPGGTSDASARQPCQQPEQSALLTRHGRSEIAAQSEYLQCSCSINSSVLSSGQQPGSVLSLILCLHGAVGGLRPSSIFGICSELSDLRAIHQCSIHLLGLQRGPLSKRNTARMCSAASPPGWGLLFCLHTASVPHAGTAECAPLPLPLAGAAPAGGSCSACTQHLCPTPAQSHKHPDCNSPRKTASAGLHSLEQCKPSLRPMDWRHLWGHRDAAGLEGAPACQSVHHGQPPLTAESLLKELNAIENVLLILLINKR</sequence>
<keyword evidence="3" id="KW-1185">Reference proteome</keyword>
<accession>R0LQG0</accession>
<feature type="region of interest" description="Disordered" evidence="1">
    <location>
        <begin position="332"/>
        <end position="351"/>
    </location>
</feature>
<gene>
    <name evidence="2" type="ORF">Anapl_13916</name>
</gene>
<dbReference type="AlphaFoldDB" id="R0LQG0"/>